<dbReference type="Proteomes" id="UP001549320">
    <property type="component" value="Unassembled WGS sequence"/>
</dbReference>
<organism evidence="5 6">
    <name type="scientific">Ottowia thiooxydans</name>
    <dbReference type="NCBI Taxonomy" id="219182"/>
    <lineage>
        <taxon>Bacteria</taxon>
        <taxon>Pseudomonadati</taxon>
        <taxon>Pseudomonadota</taxon>
        <taxon>Betaproteobacteria</taxon>
        <taxon>Burkholderiales</taxon>
        <taxon>Comamonadaceae</taxon>
        <taxon>Ottowia</taxon>
    </lineage>
</organism>
<protein>
    <submittedName>
        <fullName evidence="5">Redox-sensitive bicupin YhaK (Pirin superfamily)</fullName>
        <ecNumber evidence="5">1.13.11.24</ecNumber>
    </submittedName>
</protein>
<dbReference type="EMBL" id="JBEPSH010000008">
    <property type="protein sequence ID" value="MET4578974.1"/>
    <property type="molecule type" value="Genomic_DNA"/>
</dbReference>
<feature type="domain" description="Quercetin 2,3-dioxygenase C-terminal cupin" evidence="4">
    <location>
        <begin position="184"/>
        <end position="268"/>
    </location>
</feature>
<evidence type="ECO:0000259" key="3">
    <source>
        <dbReference type="Pfam" id="PF02678"/>
    </source>
</evidence>
<dbReference type="Pfam" id="PF02678">
    <property type="entry name" value="Pirin"/>
    <property type="match status" value="1"/>
</dbReference>
<evidence type="ECO:0000256" key="1">
    <source>
        <dbReference type="ARBA" id="ARBA00008416"/>
    </source>
</evidence>
<gene>
    <name evidence="5" type="ORF">ABIE13_004097</name>
</gene>
<dbReference type="Gene3D" id="2.60.120.10">
    <property type="entry name" value="Jelly Rolls"/>
    <property type="match status" value="2"/>
</dbReference>
<dbReference type="CDD" id="cd20311">
    <property type="entry name" value="cupin_Yhhw_C"/>
    <property type="match status" value="1"/>
</dbReference>
<comment type="caution">
    <text evidence="5">The sequence shown here is derived from an EMBL/GenBank/DDBJ whole genome shotgun (WGS) entry which is preliminary data.</text>
</comment>
<dbReference type="Pfam" id="PF17954">
    <property type="entry name" value="Pirin_C_2"/>
    <property type="match status" value="1"/>
</dbReference>
<evidence type="ECO:0000313" key="5">
    <source>
        <dbReference type="EMBL" id="MET4578974.1"/>
    </source>
</evidence>
<evidence type="ECO:0000259" key="4">
    <source>
        <dbReference type="Pfam" id="PF17954"/>
    </source>
</evidence>
<comment type="similarity">
    <text evidence="1 2">Belongs to the pirin family.</text>
</comment>
<dbReference type="SUPFAM" id="SSF51182">
    <property type="entry name" value="RmlC-like cupins"/>
    <property type="match status" value="1"/>
</dbReference>
<dbReference type="InterPro" id="IPR003829">
    <property type="entry name" value="Pirin_N_dom"/>
</dbReference>
<dbReference type="CDD" id="cd02910">
    <property type="entry name" value="cupin_Yhhw_N"/>
    <property type="match status" value="1"/>
</dbReference>
<evidence type="ECO:0000256" key="2">
    <source>
        <dbReference type="RuleBase" id="RU003457"/>
    </source>
</evidence>
<keyword evidence="6" id="KW-1185">Reference proteome</keyword>
<dbReference type="InterPro" id="IPR012093">
    <property type="entry name" value="Pirin"/>
</dbReference>
<dbReference type="PANTHER" id="PTHR43212">
    <property type="entry name" value="QUERCETIN 2,3-DIOXYGENASE"/>
    <property type="match status" value="1"/>
</dbReference>
<dbReference type="InterPro" id="IPR014710">
    <property type="entry name" value="RmlC-like_jellyroll"/>
</dbReference>
<dbReference type="EC" id="1.13.11.24" evidence="5"/>
<proteinExistence type="inferred from homology"/>
<keyword evidence="5" id="KW-0560">Oxidoreductase</keyword>
<sequence length="269" mass="29223">MRFQATLKSIKLVLFQRDCGNGEGAQFPFPPFTKESKVLTVRKSLDRGYADHGWLKSFHSFSFAGYYDPEHMGWGNLRVINEDRVAPGRGFGTHGHKDMEIISYVLEGNLAHKDSMGNIKGIPPGDVQRMSAGTGVTHSEFNHAEGQTTHFLQIWIEPNVKGVPPSYEQITLPKGSTRGQLKQVAAERPVEGAVTIHADAAMYAGLFDGAESATFDMDPARKAYVHLVRGTLNVNGTPLAAGDAAMIEGESQIALGSGHDAEVLLFDLA</sequence>
<evidence type="ECO:0000313" key="6">
    <source>
        <dbReference type="Proteomes" id="UP001549320"/>
    </source>
</evidence>
<reference evidence="5 6" key="1">
    <citation type="submission" date="2024-06" db="EMBL/GenBank/DDBJ databases">
        <title>Sorghum-associated microbial communities from plants grown in Nebraska, USA.</title>
        <authorList>
            <person name="Schachtman D."/>
        </authorList>
    </citation>
    <scope>NUCLEOTIDE SEQUENCE [LARGE SCALE GENOMIC DNA]</scope>
    <source>
        <strain evidence="5 6">2709</strain>
    </source>
</reference>
<name>A0ABV2QD57_9BURK</name>
<dbReference type="PANTHER" id="PTHR43212:SF3">
    <property type="entry name" value="QUERCETIN 2,3-DIOXYGENASE"/>
    <property type="match status" value="1"/>
</dbReference>
<feature type="domain" description="Pirin N-terminal" evidence="3">
    <location>
        <begin position="48"/>
        <end position="156"/>
    </location>
</feature>
<dbReference type="GO" id="GO:0008127">
    <property type="term" value="F:quercetin 2,3-dioxygenase activity"/>
    <property type="evidence" value="ECO:0007669"/>
    <property type="project" value="UniProtKB-EC"/>
</dbReference>
<dbReference type="InterPro" id="IPR011051">
    <property type="entry name" value="RmlC_Cupin_sf"/>
</dbReference>
<accession>A0ABV2QD57</accession>
<dbReference type="PIRSF" id="PIRSF006232">
    <property type="entry name" value="Pirin"/>
    <property type="match status" value="1"/>
</dbReference>
<dbReference type="InterPro" id="IPR041602">
    <property type="entry name" value="Quercetinase_C"/>
</dbReference>